<sequence length="900" mass="98715">MAKKILSYLLILFVTAAAAWSVFGGYIIQVLNPDAVSRRQSLGAVCLDPRGNVYCLQNTGGRLLLIGVDDTGQRFLEKALFEEDEQERLAMDLYAAETGSLLVASAAVDPLTERICSIAMDAFYENGTHAGRLFELACDQSAEQALSGGVRFSSVSEAGGEILFGLFTGGAAGRRVIELYTAAEGSFETARKVAEYQDNGYTGFLALDSRTAIAASPGRLSLLSADNAREIAVDDRLLPGRFWRQGDGGTVFQDMASGDLYLADPVNMTAYPCARGETVVYEESGLRLRQFDLVSVNPSLRIVGVIRTPMGGDLYTGGSSYMDYTGSAEQRGFNLQIFWVAAIILGVLLVTTFLWDVYVDFLKMRVSIVFKQTITIILSMAAMTGLLIQLVFAQSLEQTLTWHYRERLFAAAQTAEAAIRAGQGQALWDELEKGSVLHEGGGSAEIPLRYDLLREANGSWRVELSSAHGMEGVLLQHLPLRDKQAAIAVSVPEVAALAEGGVVYVDTYEQLGPQFYLFARLPEGRLLSVSSSAVGMQRTIDLFLRDIALVLSVGGAVMLLVLLVVQWFVVRGLRRLKRGVDAVSAGNYAVHTEICSGDEVEDLSRAFNTMTGIIRRQVASLAGVNKTVLRFVPENLLRLIGAHSLEEIDKTAFVKADMTTLLVRFAFPDGAPQTADALFSAINRVIERIAPLVSANGGTVYDFRHDGFHAVFSGEPADAVRCAIQIREAQSALNAALDITGRVDIRAAIVSGEVLLGIIGDEQRMSPTAVSDAMDTARRMMELCWDSSLYIICTGQVFERIEGYRSRFVGLADLGDHRERLFDLYDGDPYSLLKHKQSYAKVYHRAVDAFYQQRYEPARALFMQILQASLEDGVSRNYMYWADRYCTQGCSDPVYRIFEG</sequence>
<dbReference type="InterPro" id="IPR029787">
    <property type="entry name" value="Nucleotide_cyclase"/>
</dbReference>
<feature type="transmembrane region" description="Helical" evidence="1">
    <location>
        <begin position="373"/>
        <end position="392"/>
    </location>
</feature>
<dbReference type="PROSITE" id="PS50885">
    <property type="entry name" value="HAMP"/>
    <property type="match status" value="1"/>
</dbReference>
<keyword evidence="1" id="KW-0472">Membrane</keyword>
<comment type="caution">
    <text evidence="4">The sequence shown here is derived from an EMBL/GenBank/DDBJ whole genome shotgun (WGS) entry which is preliminary data.</text>
</comment>
<feature type="transmembrane region" description="Helical" evidence="1">
    <location>
        <begin position="547"/>
        <end position="570"/>
    </location>
</feature>
<evidence type="ECO:0000259" key="3">
    <source>
        <dbReference type="PROSITE" id="PS50885"/>
    </source>
</evidence>
<dbReference type="InterPro" id="IPR001054">
    <property type="entry name" value="A/G_cyclase"/>
</dbReference>
<accession>A0A845RH39</accession>
<dbReference type="SUPFAM" id="SSF158472">
    <property type="entry name" value="HAMP domain-like"/>
    <property type="match status" value="1"/>
</dbReference>
<dbReference type="Gene3D" id="3.30.70.1230">
    <property type="entry name" value="Nucleotide cyclase"/>
    <property type="match status" value="1"/>
</dbReference>
<dbReference type="CDD" id="cd06225">
    <property type="entry name" value="HAMP"/>
    <property type="match status" value="1"/>
</dbReference>
<dbReference type="GO" id="GO:0016020">
    <property type="term" value="C:membrane"/>
    <property type="evidence" value="ECO:0007669"/>
    <property type="project" value="InterPro"/>
</dbReference>
<reference evidence="4 5" key="1">
    <citation type="submission" date="2018-08" db="EMBL/GenBank/DDBJ databases">
        <title>Murine metabolic-syndrome-specific gut microbial biobank.</title>
        <authorList>
            <person name="Liu C."/>
        </authorList>
    </citation>
    <scope>NUCLEOTIDE SEQUENCE [LARGE SCALE GENOMIC DNA]</scope>
    <source>
        <strain evidence="4 5">X69</strain>
    </source>
</reference>
<evidence type="ECO:0000259" key="2">
    <source>
        <dbReference type="PROSITE" id="PS50125"/>
    </source>
</evidence>
<name>A0A845RH39_9FIRM</name>
<dbReference type="OrthoDB" id="2009664at2"/>
<feature type="transmembrane region" description="Helical" evidence="1">
    <location>
        <begin position="337"/>
        <end position="361"/>
    </location>
</feature>
<dbReference type="PROSITE" id="PS50125">
    <property type="entry name" value="GUANYLATE_CYCLASE_2"/>
    <property type="match status" value="1"/>
</dbReference>
<dbReference type="Proteomes" id="UP000446348">
    <property type="component" value="Unassembled WGS sequence"/>
</dbReference>
<evidence type="ECO:0000313" key="4">
    <source>
        <dbReference type="EMBL" id="NBI78268.1"/>
    </source>
</evidence>
<organism evidence="4 5">
    <name type="scientific">Anaerotruncus colihominis</name>
    <dbReference type="NCBI Taxonomy" id="169435"/>
    <lineage>
        <taxon>Bacteria</taxon>
        <taxon>Bacillati</taxon>
        <taxon>Bacillota</taxon>
        <taxon>Clostridia</taxon>
        <taxon>Eubacteriales</taxon>
        <taxon>Oscillospiraceae</taxon>
        <taxon>Anaerotruncus</taxon>
    </lineage>
</organism>
<dbReference type="RefSeq" id="WP_160209130.1">
    <property type="nucleotide sequence ID" value="NZ_JBCLRJ010000005.1"/>
</dbReference>
<dbReference type="SMART" id="SM00304">
    <property type="entry name" value="HAMP"/>
    <property type="match status" value="1"/>
</dbReference>
<dbReference type="GO" id="GO:0004016">
    <property type="term" value="F:adenylate cyclase activity"/>
    <property type="evidence" value="ECO:0007669"/>
    <property type="project" value="UniProtKB-ARBA"/>
</dbReference>
<proteinExistence type="predicted"/>
<evidence type="ECO:0000256" key="1">
    <source>
        <dbReference type="SAM" id="Phobius"/>
    </source>
</evidence>
<gene>
    <name evidence="4" type="ORF">D3Z39_05180</name>
</gene>
<feature type="domain" description="Guanylate cyclase" evidence="2">
    <location>
        <begin position="644"/>
        <end position="781"/>
    </location>
</feature>
<keyword evidence="1" id="KW-1133">Transmembrane helix</keyword>
<dbReference type="GO" id="GO:0009190">
    <property type="term" value="P:cyclic nucleotide biosynthetic process"/>
    <property type="evidence" value="ECO:0007669"/>
    <property type="project" value="InterPro"/>
</dbReference>
<dbReference type="SUPFAM" id="SSF55073">
    <property type="entry name" value="Nucleotide cyclase"/>
    <property type="match status" value="1"/>
</dbReference>
<dbReference type="GO" id="GO:0035556">
    <property type="term" value="P:intracellular signal transduction"/>
    <property type="evidence" value="ECO:0007669"/>
    <property type="project" value="InterPro"/>
</dbReference>
<keyword evidence="1" id="KW-0812">Transmembrane</keyword>
<dbReference type="Gene3D" id="6.10.340.10">
    <property type="match status" value="1"/>
</dbReference>
<dbReference type="InterPro" id="IPR003660">
    <property type="entry name" value="HAMP_dom"/>
</dbReference>
<dbReference type="AlphaFoldDB" id="A0A845RH39"/>
<dbReference type="CDD" id="cd07302">
    <property type="entry name" value="CHD"/>
    <property type="match status" value="1"/>
</dbReference>
<protein>
    <submittedName>
        <fullName evidence="4">Adenylate/guanylate cyclase domain-containing protein</fullName>
    </submittedName>
</protein>
<feature type="domain" description="HAMP" evidence="3">
    <location>
        <begin position="567"/>
        <end position="619"/>
    </location>
</feature>
<dbReference type="Pfam" id="PF00672">
    <property type="entry name" value="HAMP"/>
    <property type="match status" value="1"/>
</dbReference>
<evidence type="ECO:0000313" key="5">
    <source>
        <dbReference type="Proteomes" id="UP000446348"/>
    </source>
</evidence>
<dbReference type="EMBL" id="QXWZ01000006">
    <property type="protein sequence ID" value="NBI78268.1"/>
    <property type="molecule type" value="Genomic_DNA"/>
</dbReference>